<keyword evidence="2" id="KW-1185">Reference proteome</keyword>
<comment type="caution">
    <text evidence="1">The sequence shown here is derived from an EMBL/GenBank/DDBJ whole genome shotgun (WGS) entry which is preliminary data.</text>
</comment>
<proteinExistence type="predicted"/>
<dbReference type="AlphaFoldDB" id="A0A5B7FXD6"/>
<dbReference type="Proteomes" id="UP000324222">
    <property type="component" value="Unassembled WGS sequence"/>
</dbReference>
<dbReference type="EMBL" id="VSRR010010845">
    <property type="protein sequence ID" value="MPC52390.1"/>
    <property type="molecule type" value="Genomic_DNA"/>
</dbReference>
<reference evidence="1 2" key="1">
    <citation type="submission" date="2019-05" db="EMBL/GenBank/DDBJ databases">
        <title>Another draft genome of Portunus trituberculatus and its Hox gene families provides insights of decapod evolution.</title>
        <authorList>
            <person name="Jeong J.-H."/>
            <person name="Song I."/>
            <person name="Kim S."/>
            <person name="Choi T."/>
            <person name="Kim D."/>
            <person name="Ryu S."/>
            <person name="Kim W."/>
        </authorList>
    </citation>
    <scope>NUCLEOTIDE SEQUENCE [LARGE SCALE GENOMIC DNA]</scope>
    <source>
        <tissue evidence="1">Muscle</tissue>
    </source>
</reference>
<accession>A0A5B7FXD6</accession>
<name>A0A5B7FXD6_PORTR</name>
<evidence type="ECO:0000313" key="1">
    <source>
        <dbReference type="EMBL" id="MPC52390.1"/>
    </source>
</evidence>
<evidence type="ECO:0000313" key="2">
    <source>
        <dbReference type="Proteomes" id="UP000324222"/>
    </source>
</evidence>
<organism evidence="1 2">
    <name type="scientific">Portunus trituberculatus</name>
    <name type="common">Swimming crab</name>
    <name type="synonym">Neptunus trituberculatus</name>
    <dbReference type="NCBI Taxonomy" id="210409"/>
    <lineage>
        <taxon>Eukaryota</taxon>
        <taxon>Metazoa</taxon>
        <taxon>Ecdysozoa</taxon>
        <taxon>Arthropoda</taxon>
        <taxon>Crustacea</taxon>
        <taxon>Multicrustacea</taxon>
        <taxon>Malacostraca</taxon>
        <taxon>Eumalacostraca</taxon>
        <taxon>Eucarida</taxon>
        <taxon>Decapoda</taxon>
        <taxon>Pleocyemata</taxon>
        <taxon>Brachyura</taxon>
        <taxon>Eubrachyura</taxon>
        <taxon>Portunoidea</taxon>
        <taxon>Portunidae</taxon>
        <taxon>Portuninae</taxon>
        <taxon>Portunus</taxon>
    </lineage>
</organism>
<protein>
    <submittedName>
        <fullName evidence="1">Uncharacterized protein</fullName>
    </submittedName>
</protein>
<sequence length="98" mass="11005">MRNAITRAYQNTLERRLLWSAALSQRQTNSLHSCWITECCPAPPRNLLCREEKRTLSSIQATATLATGMTDDSYSEKEEEILSGKVIGTQVVWPGPSH</sequence>
<gene>
    <name evidence="1" type="ORF">E2C01_046258</name>
</gene>